<organism evidence="2 3">
    <name type="scientific">Gossypium arboreum</name>
    <name type="common">Tree cotton</name>
    <name type="synonym">Gossypium nanking</name>
    <dbReference type="NCBI Taxonomy" id="29729"/>
    <lineage>
        <taxon>Eukaryota</taxon>
        <taxon>Viridiplantae</taxon>
        <taxon>Streptophyta</taxon>
        <taxon>Embryophyta</taxon>
        <taxon>Tracheophyta</taxon>
        <taxon>Spermatophyta</taxon>
        <taxon>Magnoliopsida</taxon>
        <taxon>eudicotyledons</taxon>
        <taxon>Gunneridae</taxon>
        <taxon>Pentapetalae</taxon>
        <taxon>rosids</taxon>
        <taxon>malvids</taxon>
        <taxon>Malvales</taxon>
        <taxon>Malvaceae</taxon>
        <taxon>Malvoideae</taxon>
        <taxon>Gossypium</taxon>
    </lineage>
</organism>
<protein>
    <submittedName>
        <fullName evidence="2">Uncharacterized protein</fullName>
    </submittedName>
</protein>
<accession>A0ABR0MN53</accession>
<keyword evidence="3" id="KW-1185">Reference proteome</keyword>
<feature type="compositionally biased region" description="Acidic residues" evidence="1">
    <location>
        <begin position="59"/>
        <end position="88"/>
    </location>
</feature>
<evidence type="ECO:0000313" key="2">
    <source>
        <dbReference type="EMBL" id="KAK5774707.1"/>
    </source>
</evidence>
<comment type="caution">
    <text evidence="2">The sequence shown here is derived from an EMBL/GenBank/DDBJ whole genome shotgun (WGS) entry which is preliminary data.</text>
</comment>
<feature type="region of interest" description="Disordered" evidence="1">
    <location>
        <begin position="59"/>
        <end position="102"/>
    </location>
</feature>
<gene>
    <name evidence="2" type="ORF">PVK06_042563</name>
</gene>
<evidence type="ECO:0000313" key="3">
    <source>
        <dbReference type="Proteomes" id="UP001358586"/>
    </source>
</evidence>
<dbReference type="Proteomes" id="UP001358586">
    <property type="component" value="Chromosome 12"/>
</dbReference>
<sequence length="102" mass="11200">MSIDRRSFIHDLIININVGCADQYSGGATSAWAKNSHHVHLKIQSVVIKIDVHGEDGSDNNDCFDYEGGDFSDPDVDEVPDDIDEEGTKDENVYASLVENSS</sequence>
<evidence type="ECO:0000256" key="1">
    <source>
        <dbReference type="SAM" id="MobiDB-lite"/>
    </source>
</evidence>
<name>A0ABR0MN53_GOSAR</name>
<reference evidence="2 3" key="1">
    <citation type="submission" date="2023-03" db="EMBL/GenBank/DDBJ databases">
        <title>WGS of Gossypium arboreum.</title>
        <authorList>
            <person name="Yu D."/>
        </authorList>
    </citation>
    <scope>NUCLEOTIDE SEQUENCE [LARGE SCALE GENOMIC DNA]</scope>
    <source>
        <tissue evidence="2">Leaf</tissue>
    </source>
</reference>
<dbReference type="EMBL" id="JARKNE010000012">
    <property type="protein sequence ID" value="KAK5774707.1"/>
    <property type="molecule type" value="Genomic_DNA"/>
</dbReference>
<proteinExistence type="predicted"/>